<proteinExistence type="predicted"/>
<dbReference type="PROSITE" id="PS50234">
    <property type="entry name" value="VWFA"/>
    <property type="match status" value="1"/>
</dbReference>
<dbReference type="InterPro" id="IPR002035">
    <property type="entry name" value="VWF_A"/>
</dbReference>
<evidence type="ECO:0000256" key="3">
    <source>
        <dbReference type="ARBA" id="ARBA00022692"/>
    </source>
</evidence>
<dbReference type="Pfam" id="PF00482">
    <property type="entry name" value="T2SSF"/>
    <property type="match status" value="1"/>
</dbReference>
<dbReference type="SUPFAM" id="SSF53300">
    <property type="entry name" value="vWA-like"/>
    <property type="match status" value="1"/>
</dbReference>
<dbReference type="PANTHER" id="PTHR35007">
    <property type="entry name" value="INTEGRAL MEMBRANE PROTEIN-RELATED"/>
    <property type="match status" value="1"/>
</dbReference>
<feature type="transmembrane region" description="Helical" evidence="6">
    <location>
        <begin position="318"/>
        <end position="342"/>
    </location>
</feature>
<feature type="transmembrane region" description="Helical" evidence="6">
    <location>
        <begin position="439"/>
        <end position="456"/>
    </location>
</feature>
<protein>
    <submittedName>
        <fullName evidence="9">VWA domain-containing protein</fullName>
    </submittedName>
</protein>
<dbReference type="Pfam" id="PF13519">
    <property type="entry name" value="VWA_2"/>
    <property type="match status" value="1"/>
</dbReference>
<evidence type="ECO:0000256" key="1">
    <source>
        <dbReference type="ARBA" id="ARBA00004651"/>
    </source>
</evidence>
<keyword evidence="4 6" id="KW-1133">Transmembrane helix</keyword>
<dbReference type="GO" id="GO:0005886">
    <property type="term" value="C:plasma membrane"/>
    <property type="evidence" value="ECO:0007669"/>
    <property type="project" value="UniProtKB-SubCell"/>
</dbReference>
<dbReference type="Gene3D" id="1.20.81.30">
    <property type="entry name" value="Type II secretion system (T2SS), domain F"/>
    <property type="match status" value="1"/>
</dbReference>
<dbReference type="PANTHER" id="PTHR35007:SF1">
    <property type="entry name" value="PILUS ASSEMBLY PROTEIN"/>
    <property type="match status" value="1"/>
</dbReference>
<keyword evidence="2" id="KW-1003">Cell membrane</keyword>
<dbReference type="InterPro" id="IPR042094">
    <property type="entry name" value="T2SS_GspF_sf"/>
</dbReference>
<dbReference type="Proteomes" id="UP000586918">
    <property type="component" value="Unassembled WGS sequence"/>
</dbReference>
<keyword evidence="7" id="KW-0732">Signal</keyword>
<dbReference type="InterPro" id="IPR018076">
    <property type="entry name" value="T2SS_GspF_dom"/>
</dbReference>
<evidence type="ECO:0000256" key="6">
    <source>
        <dbReference type="SAM" id="Phobius"/>
    </source>
</evidence>
<feature type="signal peptide" evidence="7">
    <location>
        <begin position="1"/>
        <end position="25"/>
    </location>
</feature>
<feature type="chain" id="PRO_5039534154" evidence="7">
    <location>
        <begin position="26"/>
        <end position="642"/>
    </location>
</feature>
<accession>A0A848DN17</accession>
<organism evidence="9 10">
    <name type="scientific">Pseudonocardia bannensis</name>
    <dbReference type="NCBI Taxonomy" id="630973"/>
    <lineage>
        <taxon>Bacteria</taxon>
        <taxon>Bacillati</taxon>
        <taxon>Actinomycetota</taxon>
        <taxon>Actinomycetes</taxon>
        <taxon>Pseudonocardiales</taxon>
        <taxon>Pseudonocardiaceae</taxon>
        <taxon>Pseudonocardia</taxon>
    </lineage>
</organism>
<dbReference type="AlphaFoldDB" id="A0A848DN17"/>
<evidence type="ECO:0000256" key="2">
    <source>
        <dbReference type="ARBA" id="ARBA00022475"/>
    </source>
</evidence>
<sequence>MRGRIAAISLLLGLLGWLGQASATAQEADRGDVALTDVTVQDGRVRFLVTGLDRGSGAAALTGTVKLRVDGYSVAAQAAVPEVQPELAPRTTMLVIDTSGSMAGPLLDEAKAAAGSFLDAAPEGDRIGLVAFADRPVLLAPPTAPRAVVRDAVRGLSAAGQTSLYDAVDLALTALGTEGDRQVLVMSDGPDTVSALNLPGLLNRTQAGDARVDVVSVRPAADGATDPQQAAIAQAGGGQVFRAQSAGEASQVFRDQAAQDSTTVAVDAALPPGLTASTARLQLTLPWGGRTVEIDTTTPLAAGTAPVGEIAPEAGESWPWLAAGLAGVFGAVALIVVALVAVPRSVRDRRRVQKLVARYGAEGRGPASPSNGLRDGALREGALELAERVVARRGIGERLAARLDRAAVAWRPNEWLLLCVAVGLAATAVLGLLLGSPSAGIVLGAPVGWLGPRLFLSVRASRRLAAFGTDLPDALQLVASGLSSGYSLPQALDSVVRLGDGPIAVEVGRALAQSRLGTPVEDALEQVADRMDSVDFRWVVMAIRVQREVGGNLADVLLQVAETIRERAWLRRHVKALSAEGRLSGVILAALPPVIGGYMYLVRPEYAGALVTEPLGLVMLAAGAVMLVIGMIAMNKIAKVEL</sequence>
<feature type="domain" description="VWFA" evidence="8">
    <location>
        <begin position="91"/>
        <end position="257"/>
    </location>
</feature>
<comment type="subcellular location">
    <subcellularLocation>
        <location evidence="1">Cell membrane</location>
        <topology evidence="1">Multi-pass membrane protein</topology>
    </subcellularLocation>
</comment>
<comment type="caution">
    <text evidence="9">The sequence shown here is derived from an EMBL/GenBank/DDBJ whole genome shotgun (WGS) entry which is preliminary data.</text>
</comment>
<keyword evidence="5 6" id="KW-0472">Membrane</keyword>
<evidence type="ECO:0000256" key="7">
    <source>
        <dbReference type="SAM" id="SignalP"/>
    </source>
</evidence>
<name>A0A848DN17_9PSEU</name>
<evidence type="ECO:0000313" key="9">
    <source>
        <dbReference type="EMBL" id="NMH94088.1"/>
    </source>
</evidence>
<reference evidence="9 10" key="1">
    <citation type="submission" date="2020-04" db="EMBL/GenBank/DDBJ databases">
        <authorList>
            <person name="Klaysubun C."/>
            <person name="Duangmal K."/>
            <person name="Lipun K."/>
        </authorList>
    </citation>
    <scope>NUCLEOTIDE SEQUENCE [LARGE SCALE GENOMIC DNA]</scope>
    <source>
        <strain evidence="9 10">DSM 45300</strain>
    </source>
</reference>
<dbReference type="SMART" id="SM00327">
    <property type="entry name" value="VWA"/>
    <property type="match status" value="1"/>
</dbReference>
<gene>
    <name evidence="9" type="ORF">HF519_21415</name>
</gene>
<feature type="transmembrane region" description="Helical" evidence="6">
    <location>
        <begin position="614"/>
        <end position="634"/>
    </location>
</feature>
<keyword evidence="3 6" id="KW-0812">Transmembrane</keyword>
<dbReference type="EMBL" id="JAAXKZ010000094">
    <property type="protein sequence ID" value="NMH94088.1"/>
    <property type="molecule type" value="Genomic_DNA"/>
</dbReference>
<feature type="transmembrane region" description="Helical" evidence="6">
    <location>
        <begin position="415"/>
        <end position="433"/>
    </location>
</feature>
<evidence type="ECO:0000313" key="10">
    <source>
        <dbReference type="Proteomes" id="UP000586918"/>
    </source>
</evidence>
<evidence type="ECO:0000256" key="5">
    <source>
        <dbReference type="ARBA" id="ARBA00023136"/>
    </source>
</evidence>
<dbReference type="RefSeq" id="WP_169414782.1">
    <property type="nucleotide sequence ID" value="NZ_JAAXKZ010000094.1"/>
</dbReference>
<dbReference type="Gene3D" id="3.40.50.410">
    <property type="entry name" value="von Willebrand factor, type A domain"/>
    <property type="match status" value="1"/>
</dbReference>
<dbReference type="InterPro" id="IPR036465">
    <property type="entry name" value="vWFA_dom_sf"/>
</dbReference>
<feature type="transmembrane region" description="Helical" evidence="6">
    <location>
        <begin position="581"/>
        <end position="602"/>
    </location>
</feature>
<evidence type="ECO:0000259" key="8">
    <source>
        <dbReference type="PROSITE" id="PS50234"/>
    </source>
</evidence>
<evidence type="ECO:0000256" key="4">
    <source>
        <dbReference type="ARBA" id="ARBA00022989"/>
    </source>
</evidence>
<keyword evidence="10" id="KW-1185">Reference proteome</keyword>
<dbReference type="CDD" id="cd00198">
    <property type="entry name" value="vWFA"/>
    <property type="match status" value="1"/>
</dbReference>